<dbReference type="Proteomes" id="UP000076407">
    <property type="component" value="Unassembled WGS sequence"/>
</dbReference>
<reference evidence="2" key="1">
    <citation type="submission" date="2020-05" db="UniProtKB">
        <authorList>
            <consortium name="EnsemblMetazoa"/>
        </authorList>
    </citation>
    <scope>IDENTIFICATION</scope>
    <source>
        <strain evidence="2">SANGQUA</strain>
    </source>
</reference>
<dbReference type="AlphaFoldDB" id="A0A182XS69"/>
<evidence type="ECO:0000313" key="3">
    <source>
        <dbReference type="Proteomes" id="UP000076407"/>
    </source>
</evidence>
<sequence length="24" mass="2870">MDRNQTNHQYPTKNQSKQLVVKVI</sequence>
<dbReference type="EnsemblMetazoa" id="AQUA014683-RA">
    <property type="protein sequence ID" value="AQUA014683-PA"/>
    <property type="gene ID" value="AQUA014683"/>
</dbReference>
<evidence type="ECO:0000256" key="1">
    <source>
        <dbReference type="SAM" id="MobiDB-lite"/>
    </source>
</evidence>
<feature type="region of interest" description="Disordered" evidence="1">
    <location>
        <begin position="1"/>
        <end position="24"/>
    </location>
</feature>
<proteinExistence type="predicted"/>
<dbReference type="VEuPathDB" id="VectorBase:AQUA014683"/>
<evidence type="ECO:0000313" key="2">
    <source>
        <dbReference type="EnsemblMetazoa" id="AQUA014683-PA"/>
    </source>
</evidence>
<feature type="compositionally biased region" description="Polar residues" evidence="1">
    <location>
        <begin position="1"/>
        <end position="18"/>
    </location>
</feature>
<organism evidence="2 3">
    <name type="scientific">Anopheles quadriannulatus</name>
    <name type="common">Mosquito</name>
    <dbReference type="NCBI Taxonomy" id="34691"/>
    <lineage>
        <taxon>Eukaryota</taxon>
        <taxon>Metazoa</taxon>
        <taxon>Ecdysozoa</taxon>
        <taxon>Arthropoda</taxon>
        <taxon>Hexapoda</taxon>
        <taxon>Insecta</taxon>
        <taxon>Pterygota</taxon>
        <taxon>Neoptera</taxon>
        <taxon>Endopterygota</taxon>
        <taxon>Diptera</taxon>
        <taxon>Nematocera</taxon>
        <taxon>Culicoidea</taxon>
        <taxon>Culicidae</taxon>
        <taxon>Anophelinae</taxon>
        <taxon>Anopheles</taxon>
    </lineage>
</organism>
<accession>A0A182XS69</accession>
<keyword evidence="3" id="KW-1185">Reference proteome</keyword>
<name>A0A182XS69_ANOQN</name>
<protein>
    <submittedName>
        <fullName evidence="2">Uncharacterized protein</fullName>
    </submittedName>
</protein>